<protein>
    <submittedName>
        <fullName evidence="2">Uncharacterized protein</fullName>
    </submittedName>
</protein>
<name>A0A1L9UCR8_ASPBC</name>
<feature type="region of interest" description="Disordered" evidence="1">
    <location>
        <begin position="327"/>
        <end position="368"/>
    </location>
</feature>
<feature type="region of interest" description="Disordered" evidence="1">
    <location>
        <begin position="1"/>
        <end position="34"/>
    </location>
</feature>
<dbReference type="Proteomes" id="UP000184499">
    <property type="component" value="Unassembled WGS sequence"/>
</dbReference>
<dbReference type="GeneID" id="93570766"/>
<keyword evidence="3" id="KW-1185">Reference proteome</keyword>
<feature type="region of interest" description="Disordered" evidence="1">
    <location>
        <begin position="473"/>
        <end position="493"/>
    </location>
</feature>
<proteinExistence type="predicted"/>
<gene>
    <name evidence="2" type="ORF">ASPBRDRAFT_130939</name>
</gene>
<feature type="compositionally biased region" description="Polar residues" evidence="1">
    <location>
        <begin position="342"/>
        <end position="353"/>
    </location>
</feature>
<evidence type="ECO:0000313" key="3">
    <source>
        <dbReference type="Proteomes" id="UP000184499"/>
    </source>
</evidence>
<dbReference type="OMA" id="KERHENF"/>
<evidence type="ECO:0000256" key="1">
    <source>
        <dbReference type="SAM" id="MobiDB-lite"/>
    </source>
</evidence>
<evidence type="ECO:0000313" key="2">
    <source>
        <dbReference type="EMBL" id="OJJ69476.1"/>
    </source>
</evidence>
<feature type="region of interest" description="Disordered" evidence="1">
    <location>
        <begin position="59"/>
        <end position="88"/>
    </location>
</feature>
<organism evidence="2 3">
    <name type="scientific">Aspergillus brasiliensis (strain CBS 101740 / IMI 381727 / IBT 21946)</name>
    <dbReference type="NCBI Taxonomy" id="767769"/>
    <lineage>
        <taxon>Eukaryota</taxon>
        <taxon>Fungi</taxon>
        <taxon>Dikarya</taxon>
        <taxon>Ascomycota</taxon>
        <taxon>Pezizomycotina</taxon>
        <taxon>Eurotiomycetes</taxon>
        <taxon>Eurotiomycetidae</taxon>
        <taxon>Eurotiales</taxon>
        <taxon>Aspergillaceae</taxon>
        <taxon>Aspergillus</taxon>
        <taxon>Aspergillus subgen. Circumdati</taxon>
    </lineage>
</organism>
<feature type="compositionally biased region" description="Basic residues" evidence="1">
    <location>
        <begin position="7"/>
        <end position="27"/>
    </location>
</feature>
<sequence length="544" mass="60850">MNWTGGRLRRHSSYNTSSKKRLLRRSKKAETKDPLTTSLVKNACLHKGGQARDSCDQPILEQSQQSRHESSPSYPTKKPRLASPAQGSQAARDLARIKHKLLEKTDWASVAAARPLRVPFPPVEALQKFGRRRNITNDDHERLGSSDLRPKLTSRRRKHRGTVSDMESIQNLEIRINGQPVGANYPRGCHSPTDATSQSMLLDHDFAPTMPKPFVHEYASENIGVRASVDDRSWILGSSSISPLCVSPSNRELSPWRKSMFQGSNNLDDKYLVPRQSADTSPEAQRACTPIRRRFTIDDQILAEEERQIKAAYDTSLITDNYSTAHRFLQGPSHPRLPPPTANSSRQQISIQKSMSTSSTLNHSSYGWLPEPRHNIQRFISQRTEKGENGKAPSESRLRSTRLALPCTTTKQITTPLIIFGQSVDVDGDLLAKPVDHRDEQQAQPDFTWSPMMPHEAKSNMSMDDYPFKKRNTRRPDDFVSSPNMVKPSKPTIAPRTGSIYIDQACASPFSRTAVSGRAPLEAPGGSTCPRMDQSMFIQLGPGI</sequence>
<dbReference type="OrthoDB" id="5426563at2759"/>
<dbReference type="EMBL" id="KV878688">
    <property type="protein sequence ID" value="OJJ69476.1"/>
    <property type="molecule type" value="Genomic_DNA"/>
</dbReference>
<reference evidence="3" key="1">
    <citation type="journal article" date="2017" name="Genome Biol.">
        <title>Comparative genomics reveals high biological diversity and specific adaptations in the industrially and medically important fungal genus Aspergillus.</title>
        <authorList>
            <person name="de Vries R.P."/>
            <person name="Riley R."/>
            <person name="Wiebenga A."/>
            <person name="Aguilar-Osorio G."/>
            <person name="Amillis S."/>
            <person name="Uchima C.A."/>
            <person name="Anderluh G."/>
            <person name="Asadollahi M."/>
            <person name="Askin M."/>
            <person name="Barry K."/>
            <person name="Battaglia E."/>
            <person name="Bayram O."/>
            <person name="Benocci T."/>
            <person name="Braus-Stromeyer S.A."/>
            <person name="Caldana C."/>
            <person name="Canovas D."/>
            <person name="Cerqueira G.C."/>
            <person name="Chen F."/>
            <person name="Chen W."/>
            <person name="Choi C."/>
            <person name="Clum A."/>
            <person name="Dos Santos R.A."/>
            <person name="Damasio A.R."/>
            <person name="Diallinas G."/>
            <person name="Emri T."/>
            <person name="Fekete E."/>
            <person name="Flipphi M."/>
            <person name="Freyberg S."/>
            <person name="Gallo A."/>
            <person name="Gournas C."/>
            <person name="Habgood R."/>
            <person name="Hainaut M."/>
            <person name="Harispe M.L."/>
            <person name="Henrissat B."/>
            <person name="Hilden K.S."/>
            <person name="Hope R."/>
            <person name="Hossain A."/>
            <person name="Karabika E."/>
            <person name="Karaffa L."/>
            <person name="Karanyi Z."/>
            <person name="Krasevec N."/>
            <person name="Kuo A."/>
            <person name="Kusch H."/>
            <person name="LaButti K."/>
            <person name="Lagendijk E.L."/>
            <person name="Lapidus A."/>
            <person name="Levasseur A."/>
            <person name="Lindquist E."/>
            <person name="Lipzen A."/>
            <person name="Logrieco A.F."/>
            <person name="MacCabe A."/>
            <person name="Maekelae M.R."/>
            <person name="Malavazi I."/>
            <person name="Melin P."/>
            <person name="Meyer V."/>
            <person name="Mielnichuk N."/>
            <person name="Miskei M."/>
            <person name="Molnar A.P."/>
            <person name="Mule G."/>
            <person name="Ngan C.Y."/>
            <person name="Orejas M."/>
            <person name="Orosz E."/>
            <person name="Ouedraogo J.P."/>
            <person name="Overkamp K.M."/>
            <person name="Park H.-S."/>
            <person name="Perrone G."/>
            <person name="Piumi F."/>
            <person name="Punt P.J."/>
            <person name="Ram A.F."/>
            <person name="Ramon A."/>
            <person name="Rauscher S."/>
            <person name="Record E."/>
            <person name="Riano-Pachon D.M."/>
            <person name="Robert V."/>
            <person name="Roehrig J."/>
            <person name="Ruller R."/>
            <person name="Salamov A."/>
            <person name="Salih N.S."/>
            <person name="Samson R.A."/>
            <person name="Sandor E."/>
            <person name="Sanguinetti M."/>
            <person name="Schuetze T."/>
            <person name="Sepcic K."/>
            <person name="Shelest E."/>
            <person name="Sherlock G."/>
            <person name="Sophianopoulou V."/>
            <person name="Squina F.M."/>
            <person name="Sun H."/>
            <person name="Susca A."/>
            <person name="Todd R.B."/>
            <person name="Tsang A."/>
            <person name="Unkles S.E."/>
            <person name="van de Wiele N."/>
            <person name="van Rossen-Uffink D."/>
            <person name="Oliveira J.V."/>
            <person name="Vesth T.C."/>
            <person name="Visser J."/>
            <person name="Yu J.-H."/>
            <person name="Zhou M."/>
            <person name="Andersen M.R."/>
            <person name="Archer D.B."/>
            <person name="Baker S.E."/>
            <person name="Benoit I."/>
            <person name="Brakhage A.A."/>
            <person name="Braus G.H."/>
            <person name="Fischer R."/>
            <person name="Frisvad J.C."/>
            <person name="Goldman G.H."/>
            <person name="Houbraken J."/>
            <person name="Oakley B."/>
            <person name="Pocsi I."/>
            <person name="Scazzocchio C."/>
            <person name="Seiboth B."/>
            <person name="vanKuyk P.A."/>
            <person name="Wortman J."/>
            <person name="Dyer P.S."/>
            <person name="Grigoriev I.V."/>
        </authorList>
    </citation>
    <scope>NUCLEOTIDE SEQUENCE [LARGE SCALE GENOMIC DNA]</scope>
    <source>
        <strain evidence="3">CBS 101740 / IMI 381727 / IBT 21946</strain>
    </source>
</reference>
<dbReference type="AlphaFoldDB" id="A0A1L9UCR8"/>
<feature type="compositionally biased region" description="Low complexity" evidence="1">
    <location>
        <begin position="354"/>
        <end position="365"/>
    </location>
</feature>
<accession>A0A1L9UCR8</accession>
<dbReference type="VEuPathDB" id="FungiDB:ASPBRDRAFT_130939"/>
<dbReference type="RefSeq" id="XP_067476725.1">
    <property type="nucleotide sequence ID" value="XM_067618278.1"/>
</dbReference>